<keyword evidence="4" id="KW-0788">Thiol protease</keyword>
<organism evidence="7 8">
    <name type="scientific">Mordavella massiliensis</name>
    <dbReference type="NCBI Taxonomy" id="1871024"/>
    <lineage>
        <taxon>Bacteria</taxon>
        <taxon>Bacillati</taxon>
        <taxon>Bacillota</taxon>
        <taxon>Clostridia</taxon>
        <taxon>Eubacteriales</taxon>
        <taxon>Clostridiaceae</taxon>
        <taxon>Mordavella</taxon>
    </lineage>
</organism>
<dbReference type="EMBL" id="JACJLV010000005">
    <property type="protein sequence ID" value="MBM6826006.1"/>
    <property type="molecule type" value="Genomic_DNA"/>
</dbReference>
<evidence type="ECO:0000313" key="8">
    <source>
        <dbReference type="Proteomes" id="UP000713880"/>
    </source>
</evidence>
<dbReference type="CDD" id="cd16332">
    <property type="entry name" value="Prp-like"/>
    <property type="match status" value="1"/>
</dbReference>
<keyword evidence="3" id="KW-0378">Hydrolase</keyword>
<evidence type="ECO:0000256" key="6">
    <source>
        <dbReference type="ARBA" id="ARBA00044538"/>
    </source>
</evidence>
<dbReference type="GO" id="GO:0006508">
    <property type="term" value="P:proteolysis"/>
    <property type="evidence" value="ECO:0007669"/>
    <property type="project" value="UniProtKB-KW"/>
</dbReference>
<comment type="similarity">
    <text evidence="5">Belongs to the Prp family.</text>
</comment>
<evidence type="ECO:0000313" key="7">
    <source>
        <dbReference type="EMBL" id="MBM6826006.1"/>
    </source>
</evidence>
<reference evidence="7" key="1">
    <citation type="submission" date="2020-08" db="EMBL/GenBank/DDBJ databases">
        <authorList>
            <person name="Cejkova D."/>
            <person name="Kubasova T."/>
            <person name="Jahodarova E."/>
            <person name="Rychlik I."/>
        </authorList>
    </citation>
    <scope>NUCLEOTIDE SEQUENCE</scope>
    <source>
        <strain evidence="7">An420c</strain>
    </source>
</reference>
<reference evidence="7" key="2">
    <citation type="journal article" date="2021" name="Sci. Rep.">
        <title>The distribution of antibiotic resistance genes in chicken gut microbiota commensals.</title>
        <authorList>
            <person name="Juricova H."/>
            <person name="Matiasovicova J."/>
            <person name="Kubasova T."/>
            <person name="Cejkova D."/>
            <person name="Rychlik I."/>
        </authorList>
    </citation>
    <scope>NUCLEOTIDE SEQUENCE</scope>
    <source>
        <strain evidence="7">An420c</strain>
    </source>
</reference>
<dbReference type="PANTHER" id="PTHR39178:SF1">
    <property type="entry name" value="RIBOSOMAL-PROCESSING CYSTEINE PROTEASE PRP"/>
    <property type="match status" value="1"/>
</dbReference>
<dbReference type="AlphaFoldDB" id="A0A938WYI4"/>
<dbReference type="Proteomes" id="UP000713880">
    <property type="component" value="Unassembled WGS sequence"/>
</dbReference>
<evidence type="ECO:0000256" key="5">
    <source>
        <dbReference type="ARBA" id="ARBA00044503"/>
    </source>
</evidence>
<comment type="caution">
    <text evidence="7">The sequence shown here is derived from an EMBL/GenBank/DDBJ whole genome shotgun (WGS) entry which is preliminary data.</text>
</comment>
<name>A0A938WYI4_9CLOT</name>
<proteinExistence type="inferred from homology"/>
<keyword evidence="8" id="KW-1185">Reference proteome</keyword>
<dbReference type="GO" id="GO:0008234">
    <property type="term" value="F:cysteine-type peptidase activity"/>
    <property type="evidence" value="ECO:0007669"/>
    <property type="project" value="UniProtKB-KW"/>
</dbReference>
<dbReference type="Pfam" id="PF04327">
    <property type="entry name" value="Peptidase_Prp"/>
    <property type="match status" value="1"/>
</dbReference>
<evidence type="ECO:0000256" key="1">
    <source>
        <dbReference type="ARBA" id="ARBA00022517"/>
    </source>
</evidence>
<evidence type="ECO:0000256" key="3">
    <source>
        <dbReference type="ARBA" id="ARBA00022801"/>
    </source>
</evidence>
<evidence type="ECO:0000256" key="2">
    <source>
        <dbReference type="ARBA" id="ARBA00022670"/>
    </source>
</evidence>
<keyword evidence="1" id="KW-0690">Ribosome biogenesis</keyword>
<dbReference type="InterPro" id="IPR036764">
    <property type="entry name" value="Peptidase_Prp_sf"/>
</dbReference>
<dbReference type="GO" id="GO:0042254">
    <property type="term" value="P:ribosome biogenesis"/>
    <property type="evidence" value="ECO:0007669"/>
    <property type="project" value="UniProtKB-KW"/>
</dbReference>
<sequence length="113" mass="12319">MIHVTICQNKKGEYLGFDAKGHAGYAEAGDDIVCAAASILMINTANALELYADAGLVVSGNEDEGQLRVILESEPTKETELLFKTMVLGLTQMEDDENYAGYIDLTFEEVQQP</sequence>
<accession>A0A938WYI4</accession>
<dbReference type="SUPFAM" id="SSF118010">
    <property type="entry name" value="TM1457-like"/>
    <property type="match status" value="1"/>
</dbReference>
<dbReference type="PANTHER" id="PTHR39178">
    <property type="entry name" value="HYPOTHETICAL RIBOSOME-ASSOCIATED PROTEIN"/>
    <property type="match status" value="1"/>
</dbReference>
<protein>
    <recommendedName>
        <fullName evidence="6">Ribosomal processing cysteine protease Prp</fullName>
    </recommendedName>
</protein>
<dbReference type="Gene3D" id="3.30.70.1490">
    <property type="entry name" value="Cysteine protease Prp"/>
    <property type="match status" value="1"/>
</dbReference>
<evidence type="ECO:0000256" key="4">
    <source>
        <dbReference type="ARBA" id="ARBA00022807"/>
    </source>
</evidence>
<dbReference type="InterPro" id="IPR007422">
    <property type="entry name" value="Peptidase_Prp"/>
</dbReference>
<keyword evidence="2 7" id="KW-0645">Protease</keyword>
<dbReference type="RefSeq" id="WP_204908071.1">
    <property type="nucleotide sequence ID" value="NZ_JACJLV010000005.1"/>
</dbReference>
<gene>
    <name evidence="7" type="ORF">H6A13_02650</name>
</gene>